<feature type="transmembrane region" description="Helical" evidence="1">
    <location>
        <begin position="29"/>
        <end position="49"/>
    </location>
</feature>
<reference evidence="2 3" key="1">
    <citation type="submission" date="2016-06" db="EMBL/GenBank/DDBJ databases">
        <title>Complete genome sequence of a saline-alkali tolerant type strain Dietzia timorensis ID05-A0528T.</title>
        <authorList>
            <person name="Wu X."/>
        </authorList>
    </citation>
    <scope>NUCLEOTIDE SEQUENCE [LARGE SCALE GENOMIC DNA]</scope>
    <source>
        <strain evidence="2 3">ID05-A0528</strain>
    </source>
</reference>
<feature type="transmembrane region" description="Helical" evidence="1">
    <location>
        <begin position="55"/>
        <end position="72"/>
    </location>
</feature>
<proteinExistence type="predicted"/>
<protein>
    <submittedName>
        <fullName evidence="2">Uncharacterized protein</fullName>
    </submittedName>
</protein>
<dbReference type="EMBL" id="CP015961">
    <property type="protein sequence ID" value="ANI93402.1"/>
    <property type="molecule type" value="Genomic_DNA"/>
</dbReference>
<evidence type="ECO:0000313" key="3">
    <source>
        <dbReference type="Proteomes" id="UP000186104"/>
    </source>
</evidence>
<sequence>MGFTLTATIIAVLAGIAAFFAWRENRMISIVCGFICAIASALAILAAFIKTVALVFKLLPIILLVLAIWLIYRAVTKDRDDKSTTVQSRYNG</sequence>
<gene>
    <name evidence="2" type="ORF">BJL86_2642</name>
</gene>
<evidence type="ECO:0000313" key="2">
    <source>
        <dbReference type="EMBL" id="ANI93402.1"/>
    </source>
</evidence>
<evidence type="ECO:0000256" key="1">
    <source>
        <dbReference type="SAM" id="Phobius"/>
    </source>
</evidence>
<dbReference type="Proteomes" id="UP000186104">
    <property type="component" value="Chromosome"/>
</dbReference>
<name>A0A173LR54_9ACTN</name>
<keyword evidence="1" id="KW-0472">Membrane</keyword>
<keyword evidence="3" id="KW-1185">Reference proteome</keyword>
<dbReference type="OrthoDB" id="9980227at2"/>
<keyword evidence="1" id="KW-1133">Transmembrane helix</keyword>
<dbReference type="KEGG" id="dtm:BJL86_2642"/>
<dbReference type="AlphaFoldDB" id="A0A173LR54"/>
<organism evidence="2 3">
    <name type="scientific">Dietzia timorensis</name>
    <dbReference type="NCBI Taxonomy" id="499555"/>
    <lineage>
        <taxon>Bacteria</taxon>
        <taxon>Bacillati</taxon>
        <taxon>Actinomycetota</taxon>
        <taxon>Actinomycetes</taxon>
        <taxon>Mycobacteriales</taxon>
        <taxon>Dietziaceae</taxon>
        <taxon>Dietzia</taxon>
    </lineage>
</organism>
<feature type="transmembrane region" description="Helical" evidence="1">
    <location>
        <begin position="6"/>
        <end position="22"/>
    </location>
</feature>
<keyword evidence="1" id="KW-0812">Transmembrane</keyword>
<dbReference type="STRING" id="499555.BJL86_2642"/>
<accession>A0A173LR54</accession>
<dbReference type="RefSeq" id="WP_067472363.1">
    <property type="nucleotide sequence ID" value="NZ_CP015961.1"/>
</dbReference>